<proteinExistence type="inferred from homology"/>
<dbReference type="EMBL" id="OV651830">
    <property type="protein sequence ID" value="CAH1104731.1"/>
    <property type="molecule type" value="Genomic_DNA"/>
</dbReference>
<keyword evidence="4" id="KW-0456">Lyase</keyword>
<dbReference type="GO" id="GO:0000213">
    <property type="term" value="F:tRNA-intron lyase activity"/>
    <property type="evidence" value="ECO:0007669"/>
    <property type="project" value="UniProtKB-EC"/>
</dbReference>
<dbReference type="GO" id="GO:0005634">
    <property type="term" value="C:nucleus"/>
    <property type="evidence" value="ECO:0007669"/>
    <property type="project" value="UniProtKB-ARBA"/>
</dbReference>
<dbReference type="OrthoDB" id="48041at2759"/>
<evidence type="ECO:0000256" key="2">
    <source>
        <dbReference type="ARBA" id="ARBA00012573"/>
    </source>
</evidence>
<dbReference type="InterPro" id="IPR011856">
    <property type="entry name" value="tRNA_endonuc-like_dom_sf"/>
</dbReference>
<dbReference type="Pfam" id="PF01974">
    <property type="entry name" value="tRNA_int_endo"/>
    <property type="match status" value="1"/>
</dbReference>
<comment type="similarity">
    <text evidence="1">Belongs to the tRNA-intron endonuclease family.</text>
</comment>
<reference evidence="8" key="1">
    <citation type="submission" date="2022-01" db="EMBL/GenBank/DDBJ databases">
        <authorList>
            <person name="King R."/>
        </authorList>
    </citation>
    <scope>NUCLEOTIDE SEQUENCE</scope>
</reference>
<dbReference type="PANTHER" id="PTHR13070:SF0">
    <property type="entry name" value="TRNA-SPLICING ENDONUCLEASE SUBUNIT SEN34"/>
    <property type="match status" value="1"/>
</dbReference>
<dbReference type="AlphaFoldDB" id="A0A9P0CN76"/>
<dbReference type="GO" id="GO:0003676">
    <property type="term" value="F:nucleic acid binding"/>
    <property type="evidence" value="ECO:0007669"/>
    <property type="project" value="InterPro"/>
</dbReference>
<dbReference type="InterPro" id="IPR006677">
    <property type="entry name" value="tRNA_intron_Endonuc_cat-like"/>
</dbReference>
<feature type="domain" description="TSEN34 N-terminal" evidence="7">
    <location>
        <begin position="2"/>
        <end position="62"/>
    </location>
</feature>
<comment type="catalytic activity">
    <reaction evidence="5">
        <text>pretRNA = a 3'-half-tRNA molecule with a 5'-OH end + a 5'-half-tRNA molecule with a 2',3'-cyclic phosphate end + an intron with a 2',3'-cyclic phosphate and a 5'-hydroxyl terminus.</text>
        <dbReference type="EC" id="4.6.1.16"/>
    </reaction>
</comment>
<dbReference type="InterPro" id="IPR036167">
    <property type="entry name" value="tRNA_intron_Endo_cat-like_sf"/>
</dbReference>
<dbReference type="PANTHER" id="PTHR13070">
    <property type="entry name" value="TRNA-SPLICING ENDONUCLEASE SUBUNIT SEN34-RELATED"/>
    <property type="match status" value="1"/>
</dbReference>
<evidence type="ECO:0000313" key="8">
    <source>
        <dbReference type="EMBL" id="CAH1104731.1"/>
    </source>
</evidence>
<dbReference type="SUPFAM" id="SSF53032">
    <property type="entry name" value="tRNA-intron endonuclease catalytic domain-like"/>
    <property type="match status" value="1"/>
</dbReference>
<dbReference type="Gene3D" id="3.40.1350.10">
    <property type="match status" value="1"/>
</dbReference>
<evidence type="ECO:0000256" key="4">
    <source>
        <dbReference type="ARBA" id="ARBA00023239"/>
    </source>
</evidence>
<keyword evidence="3" id="KW-0819">tRNA processing</keyword>
<evidence type="ECO:0000256" key="3">
    <source>
        <dbReference type="ARBA" id="ARBA00022694"/>
    </source>
</evidence>
<keyword evidence="9" id="KW-1185">Reference proteome</keyword>
<dbReference type="GO" id="GO:0000379">
    <property type="term" value="P:tRNA-type intron splice site recognition and cleavage"/>
    <property type="evidence" value="ECO:0007669"/>
    <property type="project" value="TreeGrafter"/>
</dbReference>
<protein>
    <recommendedName>
        <fullName evidence="2">tRNA-intron lyase</fullName>
        <ecNumber evidence="2">4.6.1.16</ecNumber>
    </recommendedName>
</protein>
<feature type="domain" description="tRNA intron endonuclease catalytic" evidence="6">
    <location>
        <begin position="170"/>
        <end position="249"/>
    </location>
</feature>
<evidence type="ECO:0000259" key="6">
    <source>
        <dbReference type="Pfam" id="PF01974"/>
    </source>
</evidence>
<sequence>MINLYFKNGAILLYNVNDWSTLREQFRIVGEIVGNSLQVPSLPIKISPEEACLLVDKNIVTIQESPKEITKTDAEKRKLEQYETELLDAQTMEYKRARRDQLETVADQIMVKQNNDKTREEIISEELAKLTAVTRDNMIWPTNLSASTSAYENLKPVDINDILKLTTPVKKAVYSDLWHKGYYVTQGDKFGGHFLAYAGDPVCHHALFIVRCKDESERIFSMDLIGFGRLGSSVKKKSVWASLQDNKVSYISMSWLA</sequence>
<evidence type="ECO:0000256" key="5">
    <source>
        <dbReference type="ARBA" id="ARBA00034031"/>
    </source>
</evidence>
<accession>A0A9P0CN76</accession>
<dbReference type="CDD" id="cd22363">
    <property type="entry name" value="tRNA-intron_lyase_C"/>
    <property type="match status" value="1"/>
</dbReference>
<evidence type="ECO:0000313" key="9">
    <source>
        <dbReference type="Proteomes" id="UP001153636"/>
    </source>
</evidence>
<gene>
    <name evidence="8" type="ORF">PSYICH_LOCUS5791</name>
</gene>
<evidence type="ECO:0000256" key="1">
    <source>
        <dbReference type="ARBA" id="ARBA00008078"/>
    </source>
</evidence>
<evidence type="ECO:0000259" key="7">
    <source>
        <dbReference type="Pfam" id="PF26577"/>
    </source>
</evidence>
<dbReference type="InterPro" id="IPR059049">
    <property type="entry name" value="TSEN34_N"/>
</dbReference>
<dbReference type="Proteomes" id="UP001153636">
    <property type="component" value="Chromosome 18"/>
</dbReference>
<name>A0A9P0CN76_9CUCU</name>
<dbReference type="EC" id="4.6.1.16" evidence="2"/>
<organism evidence="8 9">
    <name type="scientific">Psylliodes chrysocephalus</name>
    <dbReference type="NCBI Taxonomy" id="3402493"/>
    <lineage>
        <taxon>Eukaryota</taxon>
        <taxon>Metazoa</taxon>
        <taxon>Ecdysozoa</taxon>
        <taxon>Arthropoda</taxon>
        <taxon>Hexapoda</taxon>
        <taxon>Insecta</taxon>
        <taxon>Pterygota</taxon>
        <taxon>Neoptera</taxon>
        <taxon>Endopterygota</taxon>
        <taxon>Coleoptera</taxon>
        <taxon>Polyphaga</taxon>
        <taxon>Cucujiformia</taxon>
        <taxon>Chrysomeloidea</taxon>
        <taxon>Chrysomelidae</taxon>
        <taxon>Galerucinae</taxon>
        <taxon>Alticini</taxon>
        <taxon>Psylliodes</taxon>
    </lineage>
</organism>
<dbReference type="Pfam" id="PF26577">
    <property type="entry name" value="TSEN34_N"/>
    <property type="match status" value="1"/>
</dbReference>